<dbReference type="Proteomes" id="UP000643403">
    <property type="component" value="Unassembled WGS sequence"/>
</dbReference>
<reference evidence="8" key="1">
    <citation type="journal article" date="2019" name="Int. J. Syst. Evol. Microbiol.">
        <title>The Global Catalogue of Microorganisms (GCM) 10K type strain sequencing project: providing services to taxonomists for standard genome sequencing and annotation.</title>
        <authorList>
            <consortium name="The Broad Institute Genomics Platform"/>
            <consortium name="The Broad Institute Genome Sequencing Center for Infectious Disease"/>
            <person name="Wu L."/>
            <person name="Ma J."/>
        </authorList>
    </citation>
    <scope>NUCLEOTIDE SEQUENCE [LARGE SCALE GENOMIC DNA]</scope>
    <source>
        <strain evidence="8">KCTC 22558</strain>
    </source>
</reference>
<dbReference type="InterPro" id="IPR037150">
    <property type="entry name" value="H-NS_C_dom_sf"/>
</dbReference>
<dbReference type="EMBL" id="BMXY01000004">
    <property type="protein sequence ID" value="GGZ71130.1"/>
    <property type="molecule type" value="Genomic_DNA"/>
</dbReference>
<feature type="domain" description="DNA-binding protein H-NS-like C-terminal" evidence="6">
    <location>
        <begin position="80"/>
        <end position="125"/>
    </location>
</feature>
<comment type="similarity">
    <text evidence="2">Belongs to the histone-like protein H-NS family.</text>
</comment>
<name>A0ABQ3CB31_9GAMM</name>
<dbReference type="GO" id="GO:0003677">
    <property type="term" value="F:DNA binding"/>
    <property type="evidence" value="ECO:0007669"/>
    <property type="project" value="UniProtKB-KW"/>
</dbReference>
<keyword evidence="8" id="KW-1185">Reference proteome</keyword>
<dbReference type="PANTHER" id="PTHR38097">
    <property type="match status" value="1"/>
</dbReference>
<evidence type="ECO:0000256" key="4">
    <source>
        <dbReference type="ARBA" id="ARBA00023125"/>
    </source>
</evidence>
<organism evidence="7 8">
    <name type="scientific">Cognatilysobacter xinjiangensis</name>
    <dbReference type="NCBI Taxonomy" id="546892"/>
    <lineage>
        <taxon>Bacteria</taxon>
        <taxon>Pseudomonadati</taxon>
        <taxon>Pseudomonadota</taxon>
        <taxon>Gammaproteobacteria</taxon>
        <taxon>Lysobacterales</taxon>
        <taxon>Lysobacteraceae</taxon>
        <taxon>Cognatilysobacter</taxon>
    </lineage>
</organism>
<dbReference type="SMART" id="SM00528">
    <property type="entry name" value="HNS"/>
    <property type="match status" value="1"/>
</dbReference>
<proteinExistence type="inferred from homology"/>
<dbReference type="PANTHER" id="PTHR38097:SF2">
    <property type="entry name" value="DNA-BINDING PROTEIN STPA"/>
    <property type="match status" value="1"/>
</dbReference>
<dbReference type="InterPro" id="IPR027444">
    <property type="entry name" value="H-NS_C_dom"/>
</dbReference>
<dbReference type="SUPFAM" id="SSF81273">
    <property type="entry name" value="H-NS histone-like proteins"/>
    <property type="match status" value="1"/>
</dbReference>
<dbReference type="Gene3D" id="4.10.430.10">
    <property type="entry name" value="Histone-like protein H-NS, C-terminal domain"/>
    <property type="match status" value="1"/>
</dbReference>
<gene>
    <name evidence="7" type="ORF">GCM10008101_26860</name>
</gene>
<evidence type="ECO:0000313" key="8">
    <source>
        <dbReference type="Proteomes" id="UP000643403"/>
    </source>
</evidence>
<evidence type="ECO:0000256" key="2">
    <source>
        <dbReference type="ARBA" id="ARBA00010610"/>
    </source>
</evidence>
<evidence type="ECO:0000313" key="7">
    <source>
        <dbReference type="EMBL" id="GGZ71130.1"/>
    </source>
</evidence>
<evidence type="ECO:0000259" key="6">
    <source>
        <dbReference type="SMART" id="SM00528"/>
    </source>
</evidence>
<evidence type="ECO:0000256" key="5">
    <source>
        <dbReference type="SAM" id="MobiDB-lite"/>
    </source>
</evidence>
<evidence type="ECO:0000256" key="1">
    <source>
        <dbReference type="ARBA" id="ARBA00004453"/>
    </source>
</evidence>
<feature type="region of interest" description="Disordered" evidence="5">
    <location>
        <begin position="61"/>
        <end position="107"/>
    </location>
</feature>
<dbReference type="Pfam" id="PF00816">
    <property type="entry name" value="Histone_HNS"/>
    <property type="match status" value="1"/>
</dbReference>
<sequence>MAFDLNSMSAKELEALINQAKKRRTVLSKRKPVAAVRKRLEQIARAEGYSIAELFGVRGAAPSAAGAGTTARKSTRKPSKMAGSKVAPKYRNPDNANETWSGRGKQPRWLQAYTSQGRVLDEFLIR</sequence>
<protein>
    <submittedName>
        <fullName evidence="7">DNA-binding protein</fullName>
    </submittedName>
</protein>
<evidence type="ECO:0000256" key="3">
    <source>
        <dbReference type="ARBA" id="ARBA00022490"/>
    </source>
</evidence>
<accession>A0ABQ3CB31</accession>
<comment type="caution">
    <text evidence="7">The sequence shown here is derived from an EMBL/GenBank/DDBJ whole genome shotgun (WGS) entry which is preliminary data.</text>
</comment>
<keyword evidence="3" id="KW-0963">Cytoplasm</keyword>
<keyword evidence="4 7" id="KW-0238">DNA-binding</keyword>
<feature type="compositionally biased region" description="Low complexity" evidence="5">
    <location>
        <begin position="61"/>
        <end position="71"/>
    </location>
</feature>
<comment type="subcellular location">
    <subcellularLocation>
        <location evidence="1">Cytoplasm</location>
        <location evidence="1">Nucleoid</location>
    </subcellularLocation>
</comment>
<dbReference type="RefSeq" id="WP_189450835.1">
    <property type="nucleotide sequence ID" value="NZ_BMXY01000004.1"/>
</dbReference>